<comment type="caution">
    <text evidence="1">The sequence shown here is derived from an EMBL/GenBank/DDBJ whole genome shotgun (WGS) entry which is preliminary data.</text>
</comment>
<protein>
    <submittedName>
        <fullName evidence="1">Uncharacterized protein</fullName>
    </submittedName>
</protein>
<gene>
    <name evidence="1" type="ORF">CARN5_1754</name>
</gene>
<reference evidence="1" key="1">
    <citation type="submission" date="2009-10" db="EMBL/GenBank/DDBJ databases">
        <title>Diversity of trophic interactions inside an arsenic-rich microbial ecosystem.</title>
        <authorList>
            <person name="Bertin P.N."/>
            <person name="Heinrich-Salmeron A."/>
            <person name="Pelletier E."/>
            <person name="Goulhen-Chollet F."/>
            <person name="Arsene-Ploetze F."/>
            <person name="Gallien S."/>
            <person name="Calteau A."/>
            <person name="Vallenet D."/>
            <person name="Casiot C."/>
            <person name="Chane-Woon-Ming B."/>
            <person name="Giloteaux L."/>
            <person name="Barakat M."/>
            <person name="Bonnefoy V."/>
            <person name="Bruneel O."/>
            <person name="Chandler M."/>
            <person name="Cleiss J."/>
            <person name="Duran R."/>
            <person name="Elbaz-Poulichet F."/>
            <person name="Fonknechten N."/>
            <person name="Lauga B."/>
            <person name="Mornico D."/>
            <person name="Ortet P."/>
            <person name="Schaeffer C."/>
            <person name="Siguier P."/>
            <person name="Alexander Thil Smith A."/>
            <person name="Van Dorsselaer A."/>
            <person name="Weissenbach J."/>
            <person name="Medigue C."/>
            <person name="Le Paslier D."/>
        </authorList>
    </citation>
    <scope>NUCLEOTIDE SEQUENCE</scope>
</reference>
<proteinExistence type="predicted"/>
<name>E6QC42_9ZZZZ</name>
<evidence type="ECO:0000313" key="1">
    <source>
        <dbReference type="EMBL" id="CBI04768.1"/>
    </source>
</evidence>
<accession>E6QC42</accession>
<sequence>MEAWHGNPVVGARAVYALDSSLIRSPRATDGKARLRWLPLVCGAEERTCRPGLDFFARGVLRLNAADRHPFHRLRRFPSFRYQDPYPPRRHPYRRHRSYGRDPCLRRLRAVRRVRSPLFSWPVPSSLRGVPDVSVRVPG</sequence>
<dbReference type="EMBL" id="CABP01000083">
    <property type="protein sequence ID" value="CBI04768.1"/>
    <property type="molecule type" value="Genomic_DNA"/>
</dbReference>
<organism evidence="1">
    <name type="scientific">mine drainage metagenome</name>
    <dbReference type="NCBI Taxonomy" id="410659"/>
    <lineage>
        <taxon>unclassified sequences</taxon>
        <taxon>metagenomes</taxon>
        <taxon>ecological metagenomes</taxon>
    </lineage>
</organism>
<dbReference type="AlphaFoldDB" id="E6QC42"/>